<evidence type="ECO:0000313" key="2">
    <source>
        <dbReference type="EMBL" id="MXG89232.1"/>
    </source>
</evidence>
<sequence length="103" mass="11358">MVILGLVLVVLGALAVVSAVFATDVDSRGTIEFLSIDVSPLALFLIGVGSAVAIWWGLWILKVGSRRSLARRREEKRLGDLSDKLDAVEERRGRDSDDDRHRD</sequence>
<comment type="caution">
    <text evidence="2">The sequence shown here is derived from an EMBL/GenBank/DDBJ whole genome shotgun (WGS) entry which is preliminary data.</text>
</comment>
<feature type="transmembrane region" description="Helical" evidence="1">
    <location>
        <begin position="38"/>
        <end position="61"/>
    </location>
</feature>
<protein>
    <recommendedName>
        <fullName evidence="4">Lipopolysaccharide assembly protein A domain-containing protein</fullName>
    </recommendedName>
</protein>
<evidence type="ECO:0000313" key="3">
    <source>
        <dbReference type="Proteomes" id="UP000473325"/>
    </source>
</evidence>
<evidence type="ECO:0000256" key="1">
    <source>
        <dbReference type="SAM" id="Phobius"/>
    </source>
</evidence>
<proteinExistence type="predicted"/>
<keyword evidence="1" id="KW-0812">Transmembrane</keyword>
<dbReference type="Proteomes" id="UP000473325">
    <property type="component" value="Unassembled WGS sequence"/>
</dbReference>
<reference evidence="2 3" key="1">
    <citation type="submission" date="2019-12" db="EMBL/GenBank/DDBJ databases">
        <authorList>
            <person name="Kun Z."/>
        </authorList>
    </citation>
    <scope>NUCLEOTIDE SEQUENCE [LARGE SCALE GENOMIC DNA]</scope>
    <source>
        <strain evidence="2 3">YIM 123512</strain>
    </source>
</reference>
<accession>A0A6L7EZW1</accession>
<dbReference type="EMBL" id="WUEK01000003">
    <property type="protein sequence ID" value="MXG89232.1"/>
    <property type="molecule type" value="Genomic_DNA"/>
</dbReference>
<organism evidence="2 3">
    <name type="scientific">Nocardioides flavescens</name>
    <dbReference type="NCBI Taxonomy" id="2691959"/>
    <lineage>
        <taxon>Bacteria</taxon>
        <taxon>Bacillati</taxon>
        <taxon>Actinomycetota</taxon>
        <taxon>Actinomycetes</taxon>
        <taxon>Propionibacteriales</taxon>
        <taxon>Nocardioidaceae</taxon>
        <taxon>Nocardioides</taxon>
    </lineage>
</organism>
<dbReference type="AlphaFoldDB" id="A0A6L7EZW1"/>
<gene>
    <name evidence="2" type="ORF">GRQ65_06685</name>
</gene>
<evidence type="ECO:0008006" key="4">
    <source>
        <dbReference type="Google" id="ProtNLM"/>
    </source>
</evidence>
<keyword evidence="3" id="KW-1185">Reference proteome</keyword>
<keyword evidence="1" id="KW-1133">Transmembrane helix</keyword>
<keyword evidence="1" id="KW-0472">Membrane</keyword>
<dbReference type="RefSeq" id="WP_160876407.1">
    <property type="nucleotide sequence ID" value="NZ_WUEK01000003.1"/>
</dbReference>
<name>A0A6L7EZW1_9ACTN</name>